<feature type="region of interest" description="Disordered" evidence="1">
    <location>
        <begin position="345"/>
        <end position="384"/>
    </location>
</feature>
<feature type="region of interest" description="Disordered" evidence="1">
    <location>
        <begin position="168"/>
        <end position="201"/>
    </location>
</feature>
<sequence>MQASERRLARRRSELGRYAGSASLRSAALSTAANAVASVHDSHNHPSLRQVLATLICCKHTLEELMLDLTCSAVACSWTHSLNDDLSEFEHELSSLSKLRELSIRSPKGYIPPGARRLLRAGLGRNEALHKLNLFWTHPGPLEANTQSLRETLSACPHLATLRVLSAEQDPEQDAEHQSASPYPDEVQHGTSSFGDLQDGHSMWDQRHADRRTSRVIDLAQGVAPDSPEAELNASAVSAAVLSDIDNTALDVRPLMRRPSISPRESQTSQDAAWAIGRSVSQNSLGLTLDGSWELPDAGQTEDSMRTTIDEDITVQWSAPEATDRPDESLPAAFVSRQAPHPVLRRRRMSVRSCRSTSSSHASSQGPEAFGMAKRRSREPSFSSDPVFEAHVNAVACRAARSIGRQRSLEISSHILRSRPVDVRGRSYGLSRSDPSLRGRCRACSASTDHEWDALVGTLLLESAPAPPAVP</sequence>
<protein>
    <submittedName>
        <fullName evidence="2">Uncharacterized protein</fullName>
    </submittedName>
</protein>
<dbReference type="AlphaFoldDB" id="A0A0P1BNG8"/>
<evidence type="ECO:0000313" key="2">
    <source>
        <dbReference type="EMBL" id="CEH17187.1"/>
    </source>
</evidence>
<proteinExistence type="predicted"/>
<accession>A0A0P1BNG8</accession>
<dbReference type="OrthoDB" id="10639931at2759"/>
<evidence type="ECO:0000256" key="1">
    <source>
        <dbReference type="SAM" id="MobiDB-lite"/>
    </source>
</evidence>
<feature type="compositionally biased region" description="Low complexity" evidence="1">
    <location>
        <begin position="351"/>
        <end position="364"/>
    </location>
</feature>
<keyword evidence="3" id="KW-1185">Reference proteome</keyword>
<dbReference type="EMBL" id="CCYA01000254">
    <property type="protein sequence ID" value="CEH17187.1"/>
    <property type="molecule type" value="Genomic_DNA"/>
</dbReference>
<reference evidence="2 3" key="1">
    <citation type="submission" date="2014-09" db="EMBL/GenBank/DDBJ databases">
        <authorList>
            <person name="Magalhaes I.L.F."/>
            <person name="Oliveira U."/>
            <person name="Santos F.R."/>
            <person name="Vidigal T.H.D.A."/>
            <person name="Brescovit A.D."/>
            <person name="Santos A.J."/>
        </authorList>
    </citation>
    <scope>NUCLEOTIDE SEQUENCE [LARGE SCALE GENOMIC DNA]</scope>
</reference>
<evidence type="ECO:0000313" key="3">
    <source>
        <dbReference type="Proteomes" id="UP000054845"/>
    </source>
</evidence>
<name>A0A0P1BNG8_9BASI</name>
<dbReference type="Proteomes" id="UP000054845">
    <property type="component" value="Unassembled WGS sequence"/>
</dbReference>
<organism evidence="2 3">
    <name type="scientific">Ceraceosorus bombacis</name>
    <dbReference type="NCBI Taxonomy" id="401625"/>
    <lineage>
        <taxon>Eukaryota</taxon>
        <taxon>Fungi</taxon>
        <taxon>Dikarya</taxon>
        <taxon>Basidiomycota</taxon>
        <taxon>Ustilaginomycotina</taxon>
        <taxon>Exobasidiomycetes</taxon>
        <taxon>Ceraceosorales</taxon>
        <taxon>Ceraceosoraceae</taxon>
        <taxon>Ceraceosorus</taxon>
    </lineage>
</organism>